<dbReference type="PRINTS" id="PR00953">
    <property type="entry name" value="TYPE3IMRPROT"/>
</dbReference>
<keyword evidence="4 10" id="KW-1003">Cell membrane</keyword>
<evidence type="ECO:0000313" key="12">
    <source>
        <dbReference type="Proteomes" id="UP000068447"/>
    </source>
</evidence>
<feature type="transmembrane region" description="Helical" evidence="10">
    <location>
        <begin position="177"/>
        <end position="201"/>
    </location>
</feature>
<keyword evidence="6 10" id="KW-1133">Transmembrane helix</keyword>
<keyword evidence="11" id="KW-0969">Cilium</keyword>
<name>A0A0U2ZL10_9ALTE</name>
<dbReference type="InterPro" id="IPR002010">
    <property type="entry name" value="T3SS_IM_R"/>
</dbReference>
<evidence type="ECO:0000256" key="6">
    <source>
        <dbReference type="ARBA" id="ARBA00022989"/>
    </source>
</evidence>
<dbReference type="RefSeq" id="WP_062480825.1">
    <property type="nucleotide sequence ID" value="NZ_CP013650.1"/>
</dbReference>
<feature type="transmembrane region" description="Helical" evidence="10">
    <location>
        <begin position="44"/>
        <end position="62"/>
    </location>
</feature>
<dbReference type="AlphaFoldDB" id="A0A0U2ZL10"/>
<keyword evidence="11" id="KW-0282">Flagellum</keyword>
<dbReference type="GO" id="GO:0005886">
    <property type="term" value="C:plasma membrane"/>
    <property type="evidence" value="ECO:0007669"/>
    <property type="project" value="UniProtKB-SubCell"/>
</dbReference>
<evidence type="ECO:0000256" key="5">
    <source>
        <dbReference type="ARBA" id="ARBA00022692"/>
    </source>
</evidence>
<dbReference type="PANTHER" id="PTHR30065:SF8">
    <property type="entry name" value="FLAGELLAR BIOSYNTHETIC PROTEIN FLIR"/>
    <property type="match status" value="1"/>
</dbReference>
<organism evidence="11 12">
    <name type="scientific">Lacimicrobium alkaliphilum</name>
    <dbReference type="NCBI Taxonomy" id="1526571"/>
    <lineage>
        <taxon>Bacteria</taxon>
        <taxon>Pseudomonadati</taxon>
        <taxon>Pseudomonadota</taxon>
        <taxon>Gammaproteobacteria</taxon>
        <taxon>Alteromonadales</taxon>
        <taxon>Alteromonadaceae</taxon>
        <taxon>Lacimicrobium</taxon>
    </lineage>
</organism>
<protein>
    <recommendedName>
        <fullName evidence="3 9">Flagellar biosynthetic protein FliR</fullName>
    </recommendedName>
</protein>
<dbReference type="NCBIfam" id="TIGR01400">
    <property type="entry name" value="fliR"/>
    <property type="match status" value="1"/>
</dbReference>
<evidence type="ECO:0000256" key="7">
    <source>
        <dbReference type="ARBA" id="ARBA00023136"/>
    </source>
</evidence>
<comment type="similarity">
    <text evidence="2 10">Belongs to the FliR/MopE/SpaR family.</text>
</comment>
<dbReference type="InterPro" id="IPR006303">
    <property type="entry name" value="FliR"/>
</dbReference>
<evidence type="ECO:0000256" key="10">
    <source>
        <dbReference type="RuleBase" id="RU362071"/>
    </source>
</evidence>
<sequence>MEIMAGTITQYLADLLLPFMRIAGLFAAMVGISAKSVPAPVRALLTLFLTLVIMPLVPPVPVDEMVSVGTWVLVLQQLIIGMAIGFISTMVLNTFIIAGQIVAMQTGLGFASIVDPVNGINVPAVGQFYLILATLLFWALDGHLTMIRMIVMSFEAFPIGEAWFQPEQFRALAHWGGWMFISALTLSLAPIVSLLVINLAFGVMTKAAPQLNVFTIGFAIAQIAGLIIIWLTMDNFTHHFDMQWERATLFMCQLLRICPP</sequence>
<feature type="transmembrane region" description="Helical" evidence="10">
    <location>
        <begin position="68"/>
        <end position="87"/>
    </location>
</feature>
<keyword evidence="12" id="KW-1185">Reference proteome</keyword>
<comment type="subcellular location">
    <subcellularLocation>
        <location evidence="10">Cell membrane</location>
        <topology evidence="10">Multi-pass membrane protein</topology>
    </subcellularLocation>
    <subcellularLocation>
        <location evidence="10">Bacterial flagellum basal body</location>
    </subcellularLocation>
</comment>
<keyword evidence="5 10" id="KW-0812">Transmembrane</keyword>
<dbReference type="GO" id="GO:0009425">
    <property type="term" value="C:bacterial-type flagellum basal body"/>
    <property type="evidence" value="ECO:0007669"/>
    <property type="project" value="UniProtKB-SubCell"/>
</dbReference>
<evidence type="ECO:0000256" key="3">
    <source>
        <dbReference type="ARBA" id="ARBA00021717"/>
    </source>
</evidence>
<evidence type="ECO:0000256" key="9">
    <source>
        <dbReference type="NCBIfam" id="TIGR01400"/>
    </source>
</evidence>
<keyword evidence="7 10" id="KW-0472">Membrane</keyword>
<evidence type="ECO:0000256" key="8">
    <source>
        <dbReference type="ARBA" id="ARBA00023143"/>
    </source>
</evidence>
<keyword evidence="8 10" id="KW-0975">Bacterial flagellum</keyword>
<feature type="transmembrane region" description="Helical" evidence="10">
    <location>
        <begin position="120"/>
        <end position="140"/>
    </location>
</feature>
<comment type="function">
    <text evidence="1 10">Role in flagellar biosynthesis.</text>
</comment>
<dbReference type="KEGG" id="lal:AT746_12595"/>
<evidence type="ECO:0000256" key="2">
    <source>
        <dbReference type="ARBA" id="ARBA00009772"/>
    </source>
</evidence>
<feature type="transmembrane region" description="Helical" evidence="10">
    <location>
        <begin position="213"/>
        <end position="233"/>
    </location>
</feature>
<proteinExistence type="inferred from homology"/>
<dbReference type="EMBL" id="CP013650">
    <property type="protein sequence ID" value="ALS99020.1"/>
    <property type="molecule type" value="Genomic_DNA"/>
</dbReference>
<accession>A0A0U2ZL10</accession>
<reference evidence="11 12" key="1">
    <citation type="submission" date="2015-12" db="EMBL/GenBank/DDBJ databases">
        <title>Complete genome of Lacimicrobium alkaliphilum KCTC 32984.</title>
        <authorList>
            <person name="Kim S.-G."/>
            <person name="Lee Y.-J."/>
        </authorList>
    </citation>
    <scope>NUCLEOTIDE SEQUENCE [LARGE SCALE GENOMIC DNA]</scope>
    <source>
        <strain evidence="11 12">YelD216</strain>
    </source>
</reference>
<dbReference type="OrthoDB" id="9797790at2"/>
<dbReference type="STRING" id="1526571.AT746_12595"/>
<dbReference type="GO" id="GO:0044780">
    <property type="term" value="P:bacterial-type flagellum assembly"/>
    <property type="evidence" value="ECO:0007669"/>
    <property type="project" value="UniProtKB-UniRule"/>
</dbReference>
<dbReference type="PANTHER" id="PTHR30065">
    <property type="entry name" value="FLAGELLAR BIOSYNTHETIC PROTEIN FLIR"/>
    <property type="match status" value="1"/>
</dbReference>
<evidence type="ECO:0000256" key="4">
    <source>
        <dbReference type="ARBA" id="ARBA00022475"/>
    </source>
</evidence>
<keyword evidence="11" id="KW-0966">Cell projection</keyword>
<evidence type="ECO:0000256" key="1">
    <source>
        <dbReference type="ARBA" id="ARBA00002578"/>
    </source>
</evidence>
<dbReference type="GO" id="GO:0006605">
    <property type="term" value="P:protein targeting"/>
    <property type="evidence" value="ECO:0007669"/>
    <property type="project" value="UniProtKB-UniRule"/>
</dbReference>
<dbReference type="Pfam" id="PF01311">
    <property type="entry name" value="Bac_export_1"/>
    <property type="match status" value="1"/>
</dbReference>
<dbReference type="Proteomes" id="UP000068447">
    <property type="component" value="Chromosome"/>
</dbReference>
<feature type="transmembrane region" description="Helical" evidence="10">
    <location>
        <begin position="12"/>
        <end position="32"/>
    </location>
</feature>
<evidence type="ECO:0000313" key="11">
    <source>
        <dbReference type="EMBL" id="ALS99020.1"/>
    </source>
</evidence>
<gene>
    <name evidence="11" type="ORF">AT746_12595</name>
</gene>